<feature type="compositionally biased region" description="Polar residues" evidence="2">
    <location>
        <begin position="9"/>
        <end position="21"/>
    </location>
</feature>
<evidence type="ECO:0000256" key="1">
    <source>
        <dbReference type="SAM" id="Coils"/>
    </source>
</evidence>
<feature type="compositionally biased region" description="Low complexity" evidence="2">
    <location>
        <begin position="349"/>
        <end position="359"/>
    </location>
</feature>
<organism evidence="3 4">
    <name type="scientific">Mycena chlorophos</name>
    <name type="common">Agaric fungus</name>
    <name type="synonym">Agaricus chlorophos</name>
    <dbReference type="NCBI Taxonomy" id="658473"/>
    <lineage>
        <taxon>Eukaryota</taxon>
        <taxon>Fungi</taxon>
        <taxon>Dikarya</taxon>
        <taxon>Basidiomycota</taxon>
        <taxon>Agaricomycotina</taxon>
        <taxon>Agaricomycetes</taxon>
        <taxon>Agaricomycetidae</taxon>
        <taxon>Agaricales</taxon>
        <taxon>Marasmiineae</taxon>
        <taxon>Mycenaceae</taxon>
        <taxon>Mycena</taxon>
    </lineage>
</organism>
<evidence type="ECO:0000313" key="4">
    <source>
        <dbReference type="Proteomes" id="UP000815677"/>
    </source>
</evidence>
<feature type="compositionally biased region" description="Pro residues" evidence="2">
    <location>
        <begin position="321"/>
        <end position="333"/>
    </location>
</feature>
<proteinExistence type="predicted"/>
<feature type="compositionally biased region" description="Low complexity" evidence="2">
    <location>
        <begin position="198"/>
        <end position="226"/>
    </location>
</feature>
<name>A0ABQ0L306_MYCCL</name>
<feature type="compositionally biased region" description="Polar residues" evidence="2">
    <location>
        <begin position="365"/>
        <end position="374"/>
    </location>
</feature>
<reference evidence="3" key="1">
    <citation type="submission" date="2014-09" db="EMBL/GenBank/DDBJ databases">
        <title>Genome sequence of the luminous mushroom Mycena chlorophos for searching fungal bioluminescence genes.</title>
        <authorList>
            <person name="Tanaka Y."/>
            <person name="Kasuga D."/>
            <person name="Oba Y."/>
            <person name="Hase S."/>
            <person name="Sato K."/>
            <person name="Oba Y."/>
            <person name="Sakakibara Y."/>
        </authorList>
    </citation>
    <scope>NUCLEOTIDE SEQUENCE</scope>
</reference>
<gene>
    <name evidence="3" type="ORF">MCHLO_03095</name>
</gene>
<feature type="region of interest" description="Disordered" evidence="2">
    <location>
        <begin position="128"/>
        <end position="227"/>
    </location>
</feature>
<protein>
    <submittedName>
        <fullName evidence="3">Uncharacterized protein</fullName>
    </submittedName>
</protein>
<keyword evidence="1" id="KW-0175">Coiled coil</keyword>
<dbReference type="Proteomes" id="UP000815677">
    <property type="component" value="Unassembled WGS sequence"/>
</dbReference>
<feature type="region of interest" description="Disordered" evidence="2">
    <location>
        <begin position="312"/>
        <end position="387"/>
    </location>
</feature>
<evidence type="ECO:0000256" key="2">
    <source>
        <dbReference type="SAM" id="MobiDB-lite"/>
    </source>
</evidence>
<feature type="region of interest" description="Disordered" evidence="2">
    <location>
        <begin position="1"/>
        <end position="21"/>
    </location>
</feature>
<feature type="coiled-coil region" evidence="1">
    <location>
        <begin position="269"/>
        <end position="296"/>
    </location>
</feature>
<sequence length="411" mass="44735">MQLPAAQAASGTTGDASSPNTALSPQALSLCDPIIIRPPTWNTKNLALRDAQHDAQEFRYWYFVVGFAIYTRRRVTANLRMPYLTQLTSSDVEALGDVYCQTFRTLAEAREAWDQWCKDRCTSGHRCGASAITNPPGAVRKTSKRASRAEGSPSAPIPPTNRVKTEEPALALSVSSTDPPKNTIRTLTTPRHARPTVASPSPIPLSAAPSPIPLAPRSSATSSSTPKVSLDSLNNELAEHLAAWGLDDDIEDGEEDIRIQNKEQAAVYKADVRRILAAHQREADRLKRNLTMEEERAIEAQVMDEVGRRFIDGRSTDYRPPQMPSPAPSPNPEPSRSFAAPTPPPPAASPHVPASSARGAPPPSYQRSHTTPSGEQEETALPFFAAGSPQRRRLFRVVVEVEEDALDAPYA</sequence>
<accession>A0ABQ0L306</accession>
<feature type="compositionally biased region" description="Polar residues" evidence="2">
    <location>
        <begin position="173"/>
        <end position="189"/>
    </location>
</feature>
<keyword evidence="4" id="KW-1185">Reference proteome</keyword>
<dbReference type="EMBL" id="DF841430">
    <property type="protein sequence ID" value="GAT45524.1"/>
    <property type="molecule type" value="Genomic_DNA"/>
</dbReference>
<evidence type="ECO:0000313" key="3">
    <source>
        <dbReference type="EMBL" id="GAT45524.1"/>
    </source>
</evidence>